<dbReference type="PANTHER" id="PTHR36410">
    <property type="entry name" value="EXPRESSED PROTEIN"/>
    <property type="match status" value="1"/>
</dbReference>
<name>A0A4Y1RVL1_PRUDU</name>
<gene>
    <name evidence="2" type="ORF">Prudu_019971</name>
</gene>
<protein>
    <submittedName>
        <fullName evidence="2">Uncharacterized protein</fullName>
    </submittedName>
</protein>
<sequence>MANNPISSFDILNASAAAARLGTESFRVRFKQTTTLRSSESDSEQNMDKPEPNPTEKTRDRDSLSHSFGEGYATRCDDDGFGVVYGGIRSVPKTEQDENHPAVDKSQGSEVQEKEKGRHQTNASS</sequence>
<dbReference type="PANTHER" id="PTHR36410:SF1">
    <property type="entry name" value="EXPRESSED PROTEIN"/>
    <property type="match status" value="1"/>
</dbReference>
<proteinExistence type="predicted"/>
<evidence type="ECO:0000256" key="1">
    <source>
        <dbReference type="SAM" id="MobiDB-lite"/>
    </source>
</evidence>
<reference evidence="2" key="1">
    <citation type="journal article" date="2019" name="Science">
        <title>Mutation of a bHLH transcription factor allowed almond domestication.</title>
        <authorList>
            <person name="Sanchez-Perez R."/>
            <person name="Pavan S."/>
            <person name="Mazzeo R."/>
            <person name="Moldovan C."/>
            <person name="Aiese Cigliano R."/>
            <person name="Del Cueto J."/>
            <person name="Ricciardi F."/>
            <person name="Lotti C."/>
            <person name="Ricciardi L."/>
            <person name="Dicenta F."/>
            <person name="Lopez-Marques R.L."/>
            <person name="Lindberg Moller B."/>
        </authorList>
    </citation>
    <scope>NUCLEOTIDE SEQUENCE</scope>
</reference>
<dbReference type="EMBL" id="AP019303">
    <property type="protein sequence ID" value="BBH07918.1"/>
    <property type="molecule type" value="Genomic_DNA"/>
</dbReference>
<dbReference type="AlphaFoldDB" id="A0A4Y1RVL1"/>
<feature type="compositionally biased region" description="Basic and acidic residues" evidence="1">
    <location>
        <begin position="46"/>
        <end position="64"/>
    </location>
</feature>
<organism evidence="2">
    <name type="scientific">Prunus dulcis</name>
    <name type="common">Almond</name>
    <name type="synonym">Amygdalus dulcis</name>
    <dbReference type="NCBI Taxonomy" id="3755"/>
    <lineage>
        <taxon>Eukaryota</taxon>
        <taxon>Viridiplantae</taxon>
        <taxon>Streptophyta</taxon>
        <taxon>Embryophyta</taxon>
        <taxon>Tracheophyta</taxon>
        <taxon>Spermatophyta</taxon>
        <taxon>Magnoliopsida</taxon>
        <taxon>eudicotyledons</taxon>
        <taxon>Gunneridae</taxon>
        <taxon>Pentapetalae</taxon>
        <taxon>rosids</taxon>
        <taxon>fabids</taxon>
        <taxon>Rosales</taxon>
        <taxon>Rosaceae</taxon>
        <taxon>Amygdaloideae</taxon>
        <taxon>Amygdaleae</taxon>
        <taxon>Prunus</taxon>
    </lineage>
</organism>
<evidence type="ECO:0000313" key="2">
    <source>
        <dbReference type="EMBL" id="BBH07918.1"/>
    </source>
</evidence>
<feature type="compositionally biased region" description="Basic and acidic residues" evidence="1">
    <location>
        <begin position="92"/>
        <end position="103"/>
    </location>
</feature>
<feature type="region of interest" description="Disordered" evidence="1">
    <location>
        <begin position="32"/>
        <end position="125"/>
    </location>
</feature>
<accession>A0A4Y1RVL1</accession>